<dbReference type="EMBL" id="CP022540">
    <property type="protein sequence ID" value="ASP22051.1"/>
    <property type="molecule type" value="Genomic_DNA"/>
</dbReference>
<name>A0A222E7W6_9RHOB</name>
<organism evidence="1 2">
    <name type="scientific">Antarctobacter heliothermus</name>
    <dbReference type="NCBI Taxonomy" id="74033"/>
    <lineage>
        <taxon>Bacteria</taxon>
        <taxon>Pseudomonadati</taxon>
        <taxon>Pseudomonadota</taxon>
        <taxon>Alphaproteobacteria</taxon>
        <taxon>Rhodobacterales</taxon>
        <taxon>Roseobacteraceae</taxon>
        <taxon>Antarctobacter</taxon>
    </lineage>
</organism>
<evidence type="ECO:0000313" key="1">
    <source>
        <dbReference type="EMBL" id="ASP22051.1"/>
    </source>
</evidence>
<gene>
    <name evidence="1" type="ORF">ANTHELSMS3_03421</name>
</gene>
<dbReference type="AlphaFoldDB" id="A0A222E7W6"/>
<protein>
    <submittedName>
        <fullName evidence="1">Uncharacterized protein</fullName>
    </submittedName>
</protein>
<dbReference type="RefSeq" id="WP_094035882.1">
    <property type="nucleotide sequence ID" value="NZ_CP022540.1"/>
</dbReference>
<evidence type="ECO:0000313" key="2">
    <source>
        <dbReference type="Proteomes" id="UP000203589"/>
    </source>
</evidence>
<reference evidence="1 2" key="1">
    <citation type="submission" date="2017-07" db="EMBL/GenBank/DDBJ databases">
        <title>Genome Sequence of Antarctobacter heliothermus Strain SMS3 Isolated from a culture of the Diatom Skeletonema marinoi.</title>
        <authorList>
            <person name="Topel M."/>
            <person name="Pinder M.I.M."/>
            <person name="Johansson O.N."/>
            <person name="Kourtchenko O."/>
            <person name="Godhe A."/>
            <person name="Clarke A.K."/>
        </authorList>
    </citation>
    <scope>NUCLEOTIDE SEQUENCE [LARGE SCALE GENOMIC DNA]</scope>
    <source>
        <strain evidence="1 2">SMS3</strain>
    </source>
</reference>
<keyword evidence="2" id="KW-1185">Reference proteome</keyword>
<proteinExistence type="predicted"/>
<dbReference type="Proteomes" id="UP000203589">
    <property type="component" value="Chromosome"/>
</dbReference>
<dbReference type="KEGG" id="aht:ANTHELSMS3_03421"/>
<accession>A0A222E7W6</accession>
<sequence>MPVKQKDCDPLPNIPGKDATAAELAQAMHDLITWALKQRLGELIAAGMTGDDLKRFHRIAKRYETGTNKVSDWGWLQNHMPELEAVNIRYTRNT</sequence>